<proteinExistence type="inferred from homology"/>
<evidence type="ECO:0000256" key="2">
    <source>
        <dbReference type="ARBA" id="ARBA00022692"/>
    </source>
</evidence>
<dbReference type="InParanoid" id="A0A1X2GZE0"/>
<dbReference type="GO" id="GO:0005375">
    <property type="term" value="F:copper ion transmembrane transporter activity"/>
    <property type="evidence" value="ECO:0007669"/>
    <property type="project" value="UniProtKB-UniRule"/>
</dbReference>
<organism evidence="6 7">
    <name type="scientific">Syncephalastrum racemosum</name>
    <name type="common">Filamentous fungus</name>
    <dbReference type="NCBI Taxonomy" id="13706"/>
    <lineage>
        <taxon>Eukaryota</taxon>
        <taxon>Fungi</taxon>
        <taxon>Fungi incertae sedis</taxon>
        <taxon>Mucoromycota</taxon>
        <taxon>Mucoromycotina</taxon>
        <taxon>Mucoromycetes</taxon>
        <taxon>Mucorales</taxon>
        <taxon>Syncephalastraceae</taxon>
        <taxon>Syncephalastrum</taxon>
    </lineage>
</organism>
<keyword evidence="5" id="KW-0187">Copper transport</keyword>
<dbReference type="OrthoDB" id="73901at2759"/>
<comment type="caution">
    <text evidence="6">The sequence shown here is derived from an EMBL/GenBank/DDBJ whole genome shotgun (WGS) entry which is preliminary data.</text>
</comment>
<keyword evidence="5" id="KW-0813">Transport</keyword>
<dbReference type="EMBL" id="MCGN01000013">
    <property type="protein sequence ID" value="ORY89906.1"/>
    <property type="molecule type" value="Genomic_DNA"/>
</dbReference>
<evidence type="ECO:0000256" key="5">
    <source>
        <dbReference type="RuleBase" id="RU367022"/>
    </source>
</evidence>
<dbReference type="PANTHER" id="PTHR12483">
    <property type="entry name" value="SOLUTE CARRIER FAMILY 31 COPPER TRANSPORTERS"/>
    <property type="match status" value="1"/>
</dbReference>
<name>A0A1X2GZE0_SYNRA</name>
<keyword evidence="5" id="KW-0186">Copper</keyword>
<sequence>MDMDHDHSSMGHGSSMGDMGSSHDMMDMAPMGTFHWSAEKTDGIWLESWVPATQSAYIGACFGLLFFAILSRGLVALEMYFIAWRAGISQADQHGKSFHAEHDKTDDDAERLTSNSAVAAKNQSQVFLQQLPKAQPFSWILDPSRSFMTALTSFVNYLLMMAVMTGNGGFFIVIVVGIFVGEVCFGRFRSLGGSLREDHC</sequence>
<reference evidence="6 7" key="1">
    <citation type="submission" date="2016-07" db="EMBL/GenBank/DDBJ databases">
        <title>Pervasive Adenine N6-methylation of Active Genes in Fungi.</title>
        <authorList>
            <consortium name="DOE Joint Genome Institute"/>
            <person name="Mondo S.J."/>
            <person name="Dannebaum R.O."/>
            <person name="Kuo R.C."/>
            <person name="Labutti K."/>
            <person name="Haridas S."/>
            <person name="Kuo A."/>
            <person name="Salamov A."/>
            <person name="Ahrendt S.R."/>
            <person name="Lipzen A."/>
            <person name="Sullivan W."/>
            <person name="Andreopoulos W.B."/>
            <person name="Clum A."/>
            <person name="Lindquist E."/>
            <person name="Daum C."/>
            <person name="Ramamoorthy G.K."/>
            <person name="Gryganskyi A."/>
            <person name="Culley D."/>
            <person name="Magnuson J.K."/>
            <person name="James T.Y."/>
            <person name="O'Malley M.A."/>
            <person name="Stajich J.E."/>
            <person name="Spatafora J.W."/>
            <person name="Visel A."/>
            <person name="Grigoriev I.V."/>
        </authorList>
    </citation>
    <scope>NUCLEOTIDE SEQUENCE [LARGE SCALE GENOMIC DNA]</scope>
    <source>
        <strain evidence="6 7">NRRL 2496</strain>
    </source>
</reference>
<evidence type="ECO:0000256" key="3">
    <source>
        <dbReference type="ARBA" id="ARBA00022989"/>
    </source>
</evidence>
<gene>
    <name evidence="6" type="ORF">BCR43DRAFT_528249</name>
</gene>
<dbReference type="STRING" id="13706.A0A1X2GZE0"/>
<dbReference type="Pfam" id="PF04145">
    <property type="entry name" value="Ctr"/>
    <property type="match status" value="1"/>
</dbReference>
<comment type="subcellular location">
    <subcellularLocation>
        <location evidence="1 5">Membrane</location>
        <topology evidence="1 5">Multi-pass membrane protein</topology>
    </subcellularLocation>
</comment>
<dbReference type="InterPro" id="IPR007274">
    <property type="entry name" value="Cop_transporter"/>
</dbReference>
<evidence type="ECO:0000256" key="4">
    <source>
        <dbReference type="ARBA" id="ARBA00023136"/>
    </source>
</evidence>
<keyword evidence="5" id="KW-0406">Ion transport</keyword>
<accession>A0A1X2GZE0</accession>
<dbReference type="PANTHER" id="PTHR12483:SF27">
    <property type="entry name" value="COPPER TRANSPORT PROTEIN CTR1"/>
    <property type="match status" value="1"/>
</dbReference>
<evidence type="ECO:0000256" key="1">
    <source>
        <dbReference type="ARBA" id="ARBA00004141"/>
    </source>
</evidence>
<feature type="transmembrane region" description="Helical" evidence="5">
    <location>
        <begin position="56"/>
        <end position="75"/>
    </location>
</feature>
<keyword evidence="4 5" id="KW-0472">Membrane</keyword>
<keyword evidence="3 5" id="KW-1133">Transmembrane helix</keyword>
<keyword evidence="7" id="KW-1185">Reference proteome</keyword>
<keyword evidence="2 5" id="KW-0812">Transmembrane</keyword>
<dbReference type="GO" id="GO:0005886">
    <property type="term" value="C:plasma membrane"/>
    <property type="evidence" value="ECO:0007669"/>
    <property type="project" value="TreeGrafter"/>
</dbReference>
<evidence type="ECO:0000313" key="7">
    <source>
        <dbReference type="Proteomes" id="UP000242180"/>
    </source>
</evidence>
<evidence type="ECO:0000313" key="6">
    <source>
        <dbReference type="EMBL" id="ORY89906.1"/>
    </source>
</evidence>
<dbReference type="OMA" id="PIPWRFS"/>
<dbReference type="AlphaFoldDB" id="A0A1X2GZE0"/>
<dbReference type="Proteomes" id="UP000242180">
    <property type="component" value="Unassembled WGS sequence"/>
</dbReference>
<comment type="similarity">
    <text evidence="5">Belongs to the copper transporter (Ctr) (TC 1.A.56) family. SLC31A subfamily.</text>
</comment>
<protein>
    <recommendedName>
        <fullName evidence="5">Copper transport protein</fullName>
    </recommendedName>
</protein>